<organism evidence="11 12">
    <name type="scientific">Catenulispora pinistramenti</name>
    <dbReference type="NCBI Taxonomy" id="2705254"/>
    <lineage>
        <taxon>Bacteria</taxon>
        <taxon>Bacillati</taxon>
        <taxon>Actinomycetota</taxon>
        <taxon>Actinomycetes</taxon>
        <taxon>Catenulisporales</taxon>
        <taxon>Catenulisporaceae</taxon>
        <taxon>Catenulispora</taxon>
    </lineage>
</organism>
<dbReference type="PROSITE" id="PS50853">
    <property type="entry name" value="FN3"/>
    <property type="match status" value="2"/>
</dbReference>
<evidence type="ECO:0000259" key="9">
    <source>
        <dbReference type="PROSITE" id="PS50853"/>
    </source>
</evidence>
<dbReference type="EMBL" id="JAAFYZ010000240">
    <property type="protein sequence ID" value="MBS2553225.1"/>
    <property type="molecule type" value="Genomic_DNA"/>
</dbReference>
<keyword evidence="5" id="KW-0119">Carbohydrate metabolism</keyword>
<sequence length="648" mass="65121">MTLARTRLRAFAAMLAAILTAATMTVAMSASRAHADSNLVVNPGFETGSLSPWTCDAGTGSVVSSPVHSGGYALAGAANSSDDAQCTQTVAVQPNSAYTLSAYVQGAYVYIGATGYSSTWTPSASSYQQLSTSFTTGASTTSVQIYLHGWYGQGTYYADDVSLIGPGGQTQVPPVPTGLAVTGTTSSSVSLSWSASSTATGYNVYRGGKLVGSATGTSYTDSGLSASTSYSYTVSATDSAGESAQSGAVSATTASSGTSVPPTPSGLTVSGTTASSVSLAWSAASGATGYNVYRGGSKVAGVTGTSYTDSGLSASTSYSYTVSATNAAGESAQSAAVSATTASSGGSGGSLPKHVLTGYWHDFVNSAQPLSLAAVPAGYNLVAVAFANADPSNPGGVTFSVDSGLSSALGGYTDAQFKADIATLHSRGQKVIISVGGQNGAISVSDSTSANNFTNSVYGLMQSYGFDGVDIDLENGVNATYMGQALESLSAKAGSGLIVTMAPQTIDMQSTGMAYFQLALNIKNILTINNTQYYNSGTMNGCDQGVYAEGTENFITALACIQLQGGLRPDQVGLGLPASGSAAGGGYVSPSVVNDALDCLASKTNCGSFVPPSTWPSIRGAMTWSINWDASNGWSFVNTVAPHLAAMP</sequence>
<dbReference type="Pfam" id="PF02018">
    <property type="entry name" value="CBM_4_9"/>
    <property type="match status" value="1"/>
</dbReference>
<feature type="domain" description="GH18" evidence="10">
    <location>
        <begin position="354"/>
        <end position="647"/>
    </location>
</feature>
<dbReference type="InterPro" id="IPR036116">
    <property type="entry name" value="FN3_sf"/>
</dbReference>
<dbReference type="InterPro" id="IPR003305">
    <property type="entry name" value="CenC_carb-bd"/>
</dbReference>
<dbReference type="InterPro" id="IPR003961">
    <property type="entry name" value="FN3_dom"/>
</dbReference>
<dbReference type="Gene3D" id="3.20.20.80">
    <property type="entry name" value="Glycosidases"/>
    <property type="match status" value="1"/>
</dbReference>
<accession>A0ABS5L4R3</accession>
<dbReference type="PROSITE" id="PS01095">
    <property type="entry name" value="GH18_1"/>
    <property type="match status" value="1"/>
</dbReference>
<dbReference type="SUPFAM" id="SSF49785">
    <property type="entry name" value="Galactose-binding domain-like"/>
    <property type="match status" value="1"/>
</dbReference>
<gene>
    <name evidence="11" type="ORF">KGQ19_40870</name>
</gene>
<dbReference type="PANTHER" id="PTHR45708:SF49">
    <property type="entry name" value="ENDOCHITINASE"/>
    <property type="match status" value="1"/>
</dbReference>
<dbReference type="PANTHER" id="PTHR45708">
    <property type="entry name" value="ENDOCHITINASE"/>
    <property type="match status" value="1"/>
</dbReference>
<dbReference type="SMART" id="SM00060">
    <property type="entry name" value="FN3"/>
    <property type="match status" value="2"/>
</dbReference>
<feature type="chain" id="PRO_5046115536" description="chitinase" evidence="8">
    <location>
        <begin position="36"/>
        <end position="648"/>
    </location>
</feature>
<keyword evidence="3 6" id="KW-0378">Hydrolase</keyword>
<dbReference type="Proteomes" id="UP000730482">
    <property type="component" value="Unassembled WGS sequence"/>
</dbReference>
<proteinExistence type="inferred from homology"/>
<keyword evidence="12" id="KW-1185">Reference proteome</keyword>
<evidence type="ECO:0000256" key="7">
    <source>
        <dbReference type="SAM" id="MobiDB-lite"/>
    </source>
</evidence>
<dbReference type="SUPFAM" id="SSF51445">
    <property type="entry name" value="(Trans)glycosidases"/>
    <property type="match status" value="1"/>
</dbReference>
<dbReference type="CDD" id="cd00063">
    <property type="entry name" value="FN3"/>
    <property type="match status" value="2"/>
</dbReference>
<protein>
    <recommendedName>
        <fullName evidence="2">chitinase</fullName>
        <ecNumber evidence="2">3.2.1.14</ecNumber>
    </recommendedName>
</protein>
<dbReference type="InterPro" id="IPR008979">
    <property type="entry name" value="Galactose-bd-like_sf"/>
</dbReference>
<dbReference type="PROSITE" id="PS51910">
    <property type="entry name" value="GH18_2"/>
    <property type="match status" value="1"/>
</dbReference>
<keyword evidence="8" id="KW-0732">Signal</keyword>
<dbReference type="SUPFAM" id="SSF49265">
    <property type="entry name" value="Fibronectin type III"/>
    <property type="match status" value="1"/>
</dbReference>
<feature type="region of interest" description="Disordered" evidence="7">
    <location>
        <begin position="243"/>
        <end position="269"/>
    </location>
</feature>
<feature type="signal peptide" evidence="8">
    <location>
        <begin position="1"/>
        <end position="35"/>
    </location>
</feature>
<reference evidence="11 12" key="1">
    <citation type="submission" date="2020-02" db="EMBL/GenBank/DDBJ databases">
        <title>Acidophilic actinobacteria isolated from forest soil.</title>
        <authorList>
            <person name="Golinska P."/>
        </authorList>
    </citation>
    <scope>NUCLEOTIDE SEQUENCE [LARGE SCALE GENOMIC DNA]</scope>
    <source>
        <strain evidence="11 12">NL8</strain>
    </source>
</reference>
<dbReference type="CDD" id="cd02871">
    <property type="entry name" value="GH18_chitinase_D-like"/>
    <property type="match status" value="1"/>
</dbReference>
<dbReference type="InterPro" id="IPR001579">
    <property type="entry name" value="Glyco_hydro_18_chit_AS"/>
</dbReference>
<evidence type="ECO:0000259" key="10">
    <source>
        <dbReference type="PROSITE" id="PS51910"/>
    </source>
</evidence>
<feature type="domain" description="Fibronectin type-III" evidence="9">
    <location>
        <begin position="175"/>
        <end position="256"/>
    </location>
</feature>
<dbReference type="InterPro" id="IPR013783">
    <property type="entry name" value="Ig-like_fold"/>
</dbReference>
<dbReference type="InterPro" id="IPR017853">
    <property type="entry name" value="GH"/>
</dbReference>
<feature type="domain" description="Fibronectin type-III" evidence="9">
    <location>
        <begin position="263"/>
        <end position="344"/>
    </location>
</feature>
<dbReference type="InterPro" id="IPR011583">
    <property type="entry name" value="Chitinase_II/V-like_cat"/>
</dbReference>
<dbReference type="Gene3D" id="2.60.40.10">
    <property type="entry name" value="Immunoglobulins"/>
    <property type="match status" value="2"/>
</dbReference>
<evidence type="ECO:0000256" key="5">
    <source>
        <dbReference type="ARBA" id="ARBA00023326"/>
    </source>
</evidence>
<keyword evidence="4 6" id="KW-0326">Glycosidase</keyword>
<evidence type="ECO:0000256" key="6">
    <source>
        <dbReference type="RuleBase" id="RU000489"/>
    </source>
</evidence>
<dbReference type="InterPro" id="IPR050542">
    <property type="entry name" value="Glycosyl_Hydrlase18_Chitinase"/>
</dbReference>
<evidence type="ECO:0000313" key="11">
    <source>
        <dbReference type="EMBL" id="MBS2553225.1"/>
    </source>
</evidence>
<dbReference type="SMART" id="SM00636">
    <property type="entry name" value="Glyco_18"/>
    <property type="match status" value="1"/>
</dbReference>
<evidence type="ECO:0000256" key="4">
    <source>
        <dbReference type="ARBA" id="ARBA00023295"/>
    </source>
</evidence>
<dbReference type="InterPro" id="IPR001223">
    <property type="entry name" value="Glyco_hydro18_cat"/>
</dbReference>
<comment type="similarity">
    <text evidence="1">Belongs to the glycosyl hydrolase 18 family. Chitinase class II subfamily.</text>
</comment>
<dbReference type="EC" id="3.2.1.14" evidence="2"/>
<evidence type="ECO:0000256" key="3">
    <source>
        <dbReference type="ARBA" id="ARBA00022801"/>
    </source>
</evidence>
<dbReference type="Gene3D" id="2.60.120.260">
    <property type="entry name" value="Galactose-binding domain-like"/>
    <property type="match status" value="1"/>
</dbReference>
<evidence type="ECO:0000313" key="12">
    <source>
        <dbReference type="Proteomes" id="UP000730482"/>
    </source>
</evidence>
<name>A0ABS5L4R3_9ACTN</name>
<keyword evidence="5" id="KW-0624">Polysaccharide degradation</keyword>
<comment type="caution">
    <text evidence="11">The sequence shown here is derived from an EMBL/GenBank/DDBJ whole genome shotgun (WGS) entry which is preliminary data.</text>
</comment>
<evidence type="ECO:0000256" key="8">
    <source>
        <dbReference type="SAM" id="SignalP"/>
    </source>
</evidence>
<dbReference type="Pfam" id="PF00041">
    <property type="entry name" value="fn3"/>
    <property type="match status" value="2"/>
</dbReference>
<dbReference type="Pfam" id="PF00704">
    <property type="entry name" value="Glyco_hydro_18"/>
    <property type="match status" value="1"/>
</dbReference>
<evidence type="ECO:0000256" key="2">
    <source>
        <dbReference type="ARBA" id="ARBA00012729"/>
    </source>
</evidence>
<evidence type="ECO:0000256" key="1">
    <source>
        <dbReference type="ARBA" id="ARBA00009121"/>
    </source>
</evidence>